<evidence type="ECO:0000256" key="1">
    <source>
        <dbReference type="PIRNR" id="PIRNR006386"/>
    </source>
</evidence>
<dbReference type="InterPro" id="IPR051924">
    <property type="entry name" value="GST_Kappa/NadH"/>
</dbReference>
<keyword evidence="1 4" id="KW-0413">Isomerase</keyword>
<sequence length="208" mass="22882">MTTIEYFYAAYSGYAYIGSALFREIAAEAGATVVHRPFQLRTLVAARGNAERVLDPVYRNYAFRREIERWAEYRAVRTLGHGPTHHQKSYETANRMLIAAGETGSGTDDLAHAFLEAHWADDADLSDTGTLTALADAVGLDGAALLRAAATPDVGARHEENTEEAIRRGFFGSPTYVVDGDPFYGQDRLELVARALERPFADKWAPLA</sequence>
<comment type="catalytic activity">
    <reaction evidence="1">
        <text>2-hydroxychromene-2-carboxylate = (3E)-4-(2-hydroxyphenyl)-2-oxobut-3-enoate</text>
        <dbReference type="Rhea" id="RHEA:27401"/>
        <dbReference type="ChEBI" id="CHEBI:59350"/>
        <dbReference type="ChEBI" id="CHEBI:59353"/>
        <dbReference type="EC" id="5.99.1.4"/>
    </reaction>
</comment>
<evidence type="ECO:0000313" key="4">
    <source>
        <dbReference type="EMBL" id="UUX48575.1"/>
    </source>
</evidence>
<feature type="active site" description="Nucleophile" evidence="2">
    <location>
        <position position="12"/>
    </location>
</feature>
<dbReference type="EMBL" id="CP102480">
    <property type="protein sequence ID" value="UUX48575.1"/>
    <property type="molecule type" value="Genomic_DNA"/>
</dbReference>
<dbReference type="GO" id="GO:0006749">
    <property type="term" value="P:glutathione metabolic process"/>
    <property type="evidence" value="ECO:0007669"/>
    <property type="project" value="TreeGrafter"/>
</dbReference>
<proteinExistence type="inferred from homology"/>
<evidence type="ECO:0000259" key="3">
    <source>
        <dbReference type="Pfam" id="PF01323"/>
    </source>
</evidence>
<dbReference type="GO" id="GO:0018845">
    <property type="term" value="F:2-hydroxychromene-2-carboxylate isomerase activity"/>
    <property type="evidence" value="ECO:0007669"/>
    <property type="project" value="UniProtKB-UniRule"/>
</dbReference>
<accession>A0A9J7AN19</accession>
<dbReference type="SUPFAM" id="SSF52833">
    <property type="entry name" value="Thioredoxin-like"/>
    <property type="match status" value="1"/>
</dbReference>
<dbReference type="InterPro" id="IPR036249">
    <property type="entry name" value="Thioredoxin-like_sf"/>
</dbReference>
<keyword evidence="5" id="KW-1185">Reference proteome</keyword>
<evidence type="ECO:0000256" key="2">
    <source>
        <dbReference type="PIRSR" id="PIRSR006386-1"/>
    </source>
</evidence>
<dbReference type="Gene3D" id="3.40.30.10">
    <property type="entry name" value="Glutaredoxin"/>
    <property type="match status" value="1"/>
</dbReference>
<feature type="domain" description="DSBA-like thioredoxin" evidence="3">
    <location>
        <begin position="3"/>
        <end position="196"/>
    </location>
</feature>
<dbReference type="Proteomes" id="UP001060336">
    <property type="component" value="Chromosome"/>
</dbReference>
<dbReference type="InterPro" id="IPR001853">
    <property type="entry name" value="DSBA-like_thioredoxin_dom"/>
</dbReference>
<dbReference type="PANTHER" id="PTHR42943:SF2">
    <property type="entry name" value="GLUTATHIONE S-TRANSFERASE KAPPA 1"/>
    <property type="match status" value="1"/>
</dbReference>
<organism evidence="4 5">
    <name type="scientific">Nisaea acidiphila</name>
    <dbReference type="NCBI Taxonomy" id="1862145"/>
    <lineage>
        <taxon>Bacteria</taxon>
        <taxon>Pseudomonadati</taxon>
        <taxon>Pseudomonadota</taxon>
        <taxon>Alphaproteobacteria</taxon>
        <taxon>Rhodospirillales</taxon>
        <taxon>Thalassobaculaceae</taxon>
        <taxon>Nisaea</taxon>
    </lineage>
</organism>
<dbReference type="PANTHER" id="PTHR42943">
    <property type="entry name" value="GLUTATHIONE S-TRANSFERASE KAPPA"/>
    <property type="match status" value="1"/>
</dbReference>
<dbReference type="GO" id="GO:0004602">
    <property type="term" value="F:glutathione peroxidase activity"/>
    <property type="evidence" value="ECO:0007669"/>
    <property type="project" value="TreeGrafter"/>
</dbReference>
<dbReference type="Pfam" id="PF01323">
    <property type="entry name" value="DSBA"/>
    <property type="match status" value="1"/>
</dbReference>
<name>A0A9J7AN19_9PROT</name>
<dbReference type="KEGG" id="naci:NUH88_14275"/>
<dbReference type="InterPro" id="IPR044087">
    <property type="entry name" value="NahD-like"/>
</dbReference>
<gene>
    <name evidence="4" type="ORF">NUH88_14275</name>
</gene>
<dbReference type="GO" id="GO:1901170">
    <property type="term" value="P:naphthalene catabolic process"/>
    <property type="evidence" value="ECO:0007669"/>
    <property type="project" value="InterPro"/>
</dbReference>
<reference evidence="4" key="1">
    <citation type="submission" date="2022-08" db="EMBL/GenBank/DDBJ databases">
        <title>Nisaea acidiphila sp. nov., isolated from a marine algal debris and emended description of the genus Nisaea Urios et al. 2008.</title>
        <authorList>
            <person name="Kwon K."/>
        </authorList>
    </citation>
    <scope>NUCLEOTIDE SEQUENCE</scope>
    <source>
        <strain evidence="4">MEBiC11861</strain>
    </source>
</reference>
<dbReference type="PIRSF" id="PIRSF006386">
    <property type="entry name" value="HCCAis_GSTk"/>
    <property type="match status" value="1"/>
</dbReference>
<dbReference type="CDD" id="cd03022">
    <property type="entry name" value="DsbA_HCCA_Iso"/>
    <property type="match status" value="1"/>
</dbReference>
<dbReference type="InterPro" id="IPR014440">
    <property type="entry name" value="HCCAis_GSTk"/>
</dbReference>
<dbReference type="RefSeq" id="WP_257767082.1">
    <property type="nucleotide sequence ID" value="NZ_CP102480.1"/>
</dbReference>
<dbReference type="GO" id="GO:0004364">
    <property type="term" value="F:glutathione transferase activity"/>
    <property type="evidence" value="ECO:0007669"/>
    <property type="project" value="TreeGrafter"/>
</dbReference>
<protein>
    <recommendedName>
        <fullName evidence="1">2-hydroxychromene-2-carboxylate isomerase</fullName>
        <ecNumber evidence="1">5.99.1.4</ecNumber>
    </recommendedName>
</protein>
<evidence type="ECO:0000313" key="5">
    <source>
        <dbReference type="Proteomes" id="UP001060336"/>
    </source>
</evidence>
<dbReference type="EC" id="5.99.1.4" evidence="1"/>
<dbReference type="AlphaFoldDB" id="A0A9J7AN19"/>
<comment type="similarity">
    <text evidence="1">Belongs to the GST superfamily. NadH family.</text>
</comment>